<dbReference type="InterPro" id="IPR051088">
    <property type="entry name" value="PTS_Sugar-EIIC/EIIB"/>
</dbReference>
<evidence type="ECO:0000256" key="3">
    <source>
        <dbReference type="ARBA" id="ARBA00022475"/>
    </source>
</evidence>
<feature type="transmembrane region" description="Helical" evidence="9">
    <location>
        <begin position="249"/>
        <end position="271"/>
    </location>
</feature>
<feature type="transmembrane region" description="Helical" evidence="9">
    <location>
        <begin position="127"/>
        <end position="145"/>
    </location>
</feature>
<dbReference type="GO" id="GO:0008982">
    <property type="term" value="F:protein-N(PI)-phosphohistidine-sugar phosphotransferase activity"/>
    <property type="evidence" value="ECO:0007669"/>
    <property type="project" value="UniProtKB-UniRule"/>
</dbReference>
<evidence type="ECO:0000313" key="12">
    <source>
        <dbReference type="Proteomes" id="UP000075455"/>
    </source>
</evidence>
<feature type="transmembrane region" description="Helical" evidence="9">
    <location>
        <begin position="278"/>
        <end position="296"/>
    </location>
</feature>
<keyword evidence="5 9" id="KW-0812">Transmembrane</keyword>
<reference evidence="11 12" key="1">
    <citation type="submission" date="2016-01" db="EMBL/GenBank/DDBJ databases">
        <title>Draft Genome Sequences of Seven Thermophilic Sporeformers Isolated from Foods.</title>
        <authorList>
            <person name="Berendsen E.M."/>
            <person name="Wells-Bennik M.H."/>
            <person name="Krawcyk A.O."/>
            <person name="De Jong A."/>
            <person name="Holsappel S."/>
            <person name="Eijlander R.T."/>
            <person name="Kuipers O.P."/>
        </authorList>
    </citation>
    <scope>NUCLEOTIDE SEQUENCE [LARGE SCALE GENOMIC DNA]</scope>
    <source>
        <strain evidence="11 12">B4119</strain>
    </source>
</reference>
<sequence length="463" mass="50732">MKIGEIRRKTGGIESFYGGGNKRMNQFMRLLEEKFMPIAAKVGEQRHLQAIRDGIIMTVPLVMIGSLFLILGFLPIKGYESFMANIFGDSWQSNLLYPVGVTFDLLAIFIAFGVAYRLAERYQLDPLSIAIISVACFMLVTPYKISFTPEGADKTYEVTGIPLALTGSKGMFVAIIIAILTTEIYRFVVKRNIVIKMPDGVPPSVAKSFAALLPGFAVILTVWLLRLLLQVTPFENMHNIVSTLLGKPLSLLGGSLAGAIIAVMVAQMLWVTGIHGQAIVWGIMSPIWLALVDENRIAFTSGKEIPNIVNVQFMDIFYSIGGSGTTLGLALLLVLKSRSQQLKQLGRLAIAPGLFNINEPIIFGLPMVMNPIMMIPFILVPVVIVSVSYFAMDLGLVAKTAGVMVPWTTPVGIGGFLATGGKISGAILQLFNVALSAALYYPFFRIWDNQKYKEEHQMKKEVS</sequence>
<dbReference type="InterPro" id="IPR004501">
    <property type="entry name" value="PTS_EIIC_3"/>
</dbReference>
<dbReference type="PANTHER" id="PTHR33989">
    <property type="match status" value="1"/>
</dbReference>
<dbReference type="EMBL" id="LQYS01000078">
    <property type="protein sequence ID" value="KYD11483.1"/>
    <property type="molecule type" value="Genomic_DNA"/>
</dbReference>
<evidence type="ECO:0000313" key="11">
    <source>
        <dbReference type="EMBL" id="KYD11483.1"/>
    </source>
</evidence>
<keyword evidence="2 8" id="KW-0813">Transport</keyword>
<dbReference type="GO" id="GO:1901264">
    <property type="term" value="P:carbohydrate derivative transport"/>
    <property type="evidence" value="ECO:0007669"/>
    <property type="project" value="TreeGrafter"/>
</dbReference>
<dbReference type="PATRIC" id="fig|81408.3.peg.67"/>
<dbReference type="GO" id="GO:0009401">
    <property type="term" value="P:phosphoenolpyruvate-dependent sugar phosphotransferase system"/>
    <property type="evidence" value="ECO:0007669"/>
    <property type="project" value="InterPro"/>
</dbReference>
<evidence type="ECO:0000256" key="4">
    <source>
        <dbReference type="ARBA" id="ARBA00022597"/>
    </source>
</evidence>
<feature type="transmembrane region" description="Helical" evidence="9">
    <location>
        <begin position="170"/>
        <end position="188"/>
    </location>
</feature>
<feature type="transmembrane region" description="Helical" evidence="9">
    <location>
        <begin position="209"/>
        <end position="229"/>
    </location>
</feature>
<comment type="caution">
    <text evidence="11">The sequence shown here is derived from an EMBL/GenBank/DDBJ whole genome shotgun (WGS) entry which is preliminary data.</text>
</comment>
<dbReference type="Proteomes" id="UP000075455">
    <property type="component" value="Unassembled WGS sequence"/>
</dbReference>
<feature type="transmembrane region" description="Helical" evidence="9">
    <location>
        <begin position="347"/>
        <end position="366"/>
    </location>
</feature>
<dbReference type="NCBIfam" id="TIGR00410">
    <property type="entry name" value="lacE"/>
    <property type="match status" value="1"/>
</dbReference>
<dbReference type="AlphaFoldDB" id="A0A150LGH9"/>
<keyword evidence="6 9" id="KW-1133">Transmembrane helix</keyword>
<dbReference type="STRING" id="81408.B4119_4203"/>
<feature type="transmembrane region" description="Helical" evidence="9">
    <location>
        <begin position="372"/>
        <end position="391"/>
    </location>
</feature>
<keyword evidence="11" id="KW-0808">Transferase</keyword>
<dbReference type="InterPro" id="IPR003352">
    <property type="entry name" value="PTS_EIIC"/>
</dbReference>
<dbReference type="NCBIfam" id="TIGR00359">
    <property type="entry name" value="cello_pts_IIC"/>
    <property type="match status" value="1"/>
</dbReference>
<name>A0A150LGH9_9BACL</name>
<dbReference type="PROSITE" id="PS51105">
    <property type="entry name" value="PTS_EIIC_TYPE_3"/>
    <property type="match status" value="1"/>
</dbReference>
<feature type="transmembrane region" description="Helical" evidence="9">
    <location>
        <begin position="55"/>
        <end position="76"/>
    </location>
</feature>
<comment type="subcellular location">
    <subcellularLocation>
        <location evidence="1">Cell membrane</location>
        <topology evidence="1">Multi-pass membrane protein</topology>
    </subcellularLocation>
</comment>
<proteinExistence type="predicted"/>
<dbReference type="Pfam" id="PF02378">
    <property type="entry name" value="PTS_EIIC"/>
    <property type="match status" value="1"/>
</dbReference>
<dbReference type="InterPro" id="IPR004796">
    <property type="entry name" value="PTS_IIC_cello"/>
</dbReference>
<comment type="function">
    <text evidence="8">The phosphoenolpyruvate-dependent sugar phosphotransferase system (PTS), a major carbohydrate active -transport system, catalyzes the phosphorylation of incoming sugar substrates concomitant with their translocation across the cell membrane.</text>
</comment>
<evidence type="ECO:0000256" key="1">
    <source>
        <dbReference type="ARBA" id="ARBA00004651"/>
    </source>
</evidence>
<evidence type="ECO:0000256" key="9">
    <source>
        <dbReference type="SAM" id="Phobius"/>
    </source>
</evidence>
<organism evidence="11 12">
    <name type="scientific">Saccharococcus caldoxylosilyticus</name>
    <dbReference type="NCBI Taxonomy" id="81408"/>
    <lineage>
        <taxon>Bacteria</taxon>
        <taxon>Bacillati</taxon>
        <taxon>Bacillota</taxon>
        <taxon>Bacilli</taxon>
        <taxon>Bacillales</taxon>
        <taxon>Anoxybacillaceae</taxon>
        <taxon>Saccharococcus</taxon>
    </lineage>
</organism>
<dbReference type="GO" id="GO:0005886">
    <property type="term" value="C:plasma membrane"/>
    <property type="evidence" value="ECO:0007669"/>
    <property type="project" value="UniProtKB-SubCell"/>
</dbReference>
<gene>
    <name evidence="11" type="ORF">B4119_4203</name>
</gene>
<dbReference type="eggNOG" id="COG1455">
    <property type="taxonomic scope" value="Bacteria"/>
</dbReference>
<evidence type="ECO:0000256" key="8">
    <source>
        <dbReference type="PIRNR" id="PIRNR006351"/>
    </source>
</evidence>
<feature type="transmembrane region" description="Helical" evidence="9">
    <location>
        <begin position="96"/>
        <end position="115"/>
    </location>
</feature>
<dbReference type="PIRSF" id="PIRSF006351">
    <property type="entry name" value="PTS_EIIC-Cellobiose"/>
    <property type="match status" value="1"/>
</dbReference>
<feature type="transmembrane region" description="Helical" evidence="9">
    <location>
        <begin position="426"/>
        <end position="444"/>
    </location>
</feature>
<feature type="transmembrane region" description="Helical" evidence="9">
    <location>
        <begin position="403"/>
        <end position="420"/>
    </location>
</feature>
<evidence type="ECO:0000256" key="5">
    <source>
        <dbReference type="ARBA" id="ARBA00022692"/>
    </source>
</evidence>
<evidence type="ECO:0000256" key="7">
    <source>
        <dbReference type="ARBA" id="ARBA00023136"/>
    </source>
</evidence>
<feature type="domain" description="PTS EIIC type-3" evidence="10">
    <location>
        <begin position="31"/>
        <end position="443"/>
    </location>
</feature>
<keyword evidence="3 8" id="KW-1003">Cell membrane</keyword>
<feature type="transmembrane region" description="Helical" evidence="9">
    <location>
        <begin position="316"/>
        <end position="335"/>
    </location>
</feature>
<evidence type="ECO:0000256" key="2">
    <source>
        <dbReference type="ARBA" id="ARBA00022448"/>
    </source>
</evidence>
<dbReference type="PANTHER" id="PTHR33989:SF11">
    <property type="entry name" value="LICHENAN PERMEASE IIC COMPONENT"/>
    <property type="match status" value="1"/>
</dbReference>
<keyword evidence="7 8" id="KW-0472">Membrane</keyword>
<protein>
    <recommendedName>
        <fullName evidence="8">Permease IIC component</fullName>
    </recommendedName>
</protein>
<accession>A0A150LGH9</accession>
<keyword evidence="4 8" id="KW-0762">Sugar transport</keyword>
<evidence type="ECO:0000256" key="6">
    <source>
        <dbReference type="ARBA" id="ARBA00022989"/>
    </source>
</evidence>
<evidence type="ECO:0000259" key="10">
    <source>
        <dbReference type="PROSITE" id="PS51105"/>
    </source>
</evidence>